<dbReference type="EMBL" id="NCVQ01000002">
    <property type="protein sequence ID" value="PWZ44538.1"/>
    <property type="molecule type" value="Genomic_DNA"/>
</dbReference>
<evidence type="ECO:0000313" key="2">
    <source>
        <dbReference type="Proteomes" id="UP000251960"/>
    </source>
</evidence>
<comment type="caution">
    <text evidence="1">The sequence shown here is derived from an EMBL/GenBank/DDBJ whole genome shotgun (WGS) entry which is preliminary data.</text>
</comment>
<gene>
    <name evidence="1" type="ORF">Zm00014a_041010</name>
</gene>
<evidence type="ECO:0000313" key="1">
    <source>
        <dbReference type="EMBL" id="PWZ44538.1"/>
    </source>
</evidence>
<name>A0A3L6G8E1_MAIZE</name>
<dbReference type="Proteomes" id="UP000251960">
    <property type="component" value="Chromosome 10"/>
</dbReference>
<protein>
    <submittedName>
        <fullName evidence="1">Uncharacterized protein</fullName>
    </submittedName>
</protein>
<dbReference type="AlphaFoldDB" id="A0A3L6G8E1"/>
<accession>A0A3L6G8E1</accession>
<reference evidence="1 2" key="1">
    <citation type="journal article" date="2018" name="Nat. Genet.">
        <title>Extensive intraspecific gene order and gene structural variations between Mo17 and other maize genomes.</title>
        <authorList>
            <person name="Sun S."/>
            <person name="Zhou Y."/>
            <person name="Chen J."/>
            <person name="Shi J."/>
            <person name="Zhao H."/>
            <person name="Zhao H."/>
            <person name="Song W."/>
            <person name="Zhang M."/>
            <person name="Cui Y."/>
            <person name="Dong X."/>
            <person name="Liu H."/>
            <person name="Ma X."/>
            <person name="Jiao Y."/>
            <person name="Wang B."/>
            <person name="Wei X."/>
            <person name="Stein J.C."/>
            <person name="Glaubitz J.C."/>
            <person name="Lu F."/>
            <person name="Yu G."/>
            <person name="Liang C."/>
            <person name="Fengler K."/>
            <person name="Li B."/>
            <person name="Rafalski A."/>
            <person name="Schnable P.S."/>
            <person name="Ware D.H."/>
            <person name="Buckler E.S."/>
            <person name="Lai J."/>
        </authorList>
    </citation>
    <scope>NUCLEOTIDE SEQUENCE [LARGE SCALE GENOMIC DNA]</scope>
    <source>
        <strain evidence="2">cv. Missouri 17</strain>
        <tissue evidence="1">Seedling</tissue>
    </source>
</reference>
<organism evidence="1 2">
    <name type="scientific">Zea mays</name>
    <name type="common">Maize</name>
    <dbReference type="NCBI Taxonomy" id="4577"/>
    <lineage>
        <taxon>Eukaryota</taxon>
        <taxon>Viridiplantae</taxon>
        <taxon>Streptophyta</taxon>
        <taxon>Embryophyta</taxon>
        <taxon>Tracheophyta</taxon>
        <taxon>Spermatophyta</taxon>
        <taxon>Magnoliopsida</taxon>
        <taxon>Liliopsida</taxon>
        <taxon>Poales</taxon>
        <taxon>Poaceae</taxon>
        <taxon>PACMAD clade</taxon>
        <taxon>Panicoideae</taxon>
        <taxon>Andropogonodae</taxon>
        <taxon>Andropogoneae</taxon>
        <taxon>Tripsacinae</taxon>
        <taxon>Zea</taxon>
    </lineage>
</organism>
<proteinExistence type="predicted"/>
<sequence>MSRGYNPSTTRRSWLLQALGRF</sequence>